<keyword evidence="2" id="KW-1185">Reference proteome</keyword>
<evidence type="ECO:0000313" key="2">
    <source>
        <dbReference type="Proteomes" id="UP001497535"/>
    </source>
</evidence>
<name>A0ACB1ANL5_MELEN</name>
<dbReference type="Proteomes" id="UP001497535">
    <property type="component" value="Unassembled WGS sequence"/>
</dbReference>
<dbReference type="EMBL" id="CAVMJV010000100">
    <property type="protein sequence ID" value="CAK5096761.1"/>
    <property type="molecule type" value="Genomic_DNA"/>
</dbReference>
<sequence>MKGFLNSIRILLKPLTFDKPTQDHSGYNTNLVSDASPMVWFDYNSTMTFLVSPEKPPICRSPNTIKVVFRPLPPCPSYPRWDTTLVCGLLGTYR</sequence>
<evidence type="ECO:0000313" key="1">
    <source>
        <dbReference type="EMBL" id="CAK5096761.1"/>
    </source>
</evidence>
<organism evidence="1 2">
    <name type="scientific">Meloidogyne enterolobii</name>
    <name type="common">Root-knot nematode worm</name>
    <name type="synonym">Meloidogyne mayaguensis</name>
    <dbReference type="NCBI Taxonomy" id="390850"/>
    <lineage>
        <taxon>Eukaryota</taxon>
        <taxon>Metazoa</taxon>
        <taxon>Ecdysozoa</taxon>
        <taxon>Nematoda</taxon>
        <taxon>Chromadorea</taxon>
        <taxon>Rhabditida</taxon>
        <taxon>Tylenchina</taxon>
        <taxon>Tylenchomorpha</taxon>
        <taxon>Tylenchoidea</taxon>
        <taxon>Meloidogynidae</taxon>
        <taxon>Meloidogyninae</taxon>
        <taxon>Meloidogyne</taxon>
    </lineage>
</organism>
<comment type="caution">
    <text evidence="1">The sequence shown here is derived from an EMBL/GenBank/DDBJ whole genome shotgun (WGS) entry which is preliminary data.</text>
</comment>
<proteinExistence type="predicted"/>
<reference evidence="1" key="1">
    <citation type="submission" date="2023-11" db="EMBL/GenBank/DDBJ databases">
        <authorList>
            <person name="Poullet M."/>
        </authorList>
    </citation>
    <scope>NUCLEOTIDE SEQUENCE</scope>
    <source>
        <strain evidence="1">E1834</strain>
    </source>
</reference>
<accession>A0ACB1ANL5</accession>
<protein>
    <submittedName>
        <fullName evidence="1">Uncharacterized protein</fullName>
    </submittedName>
</protein>
<gene>
    <name evidence="1" type="ORF">MENTE1834_LOCUS41199</name>
</gene>